<sequence>MEYIANVLRENMTLNTLNLNKNSIGNDGVKRLADVLKDNVTLITLILSNNLIGDDGAKHLAESIQNDTKLITLNLENNLIGDGGAQNNRYCFKHEHRELFIENYRSCSIFDLYQ</sequence>
<evidence type="ECO:0000256" key="1">
    <source>
        <dbReference type="ARBA" id="ARBA00022468"/>
    </source>
</evidence>
<dbReference type="InterPro" id="IPR032675">
    <property type="entry name" value="LRR_dom_sf"/>
</dbReference>
<dbReference type="EMBL" id="CAJOBI010054671">
    <property type="protein sequence ID" value="CAF4388539.1"/>
    <property type="molecule type" value="Genomic_DNA"/>
</dbReference>
<evidence type="ECO:0000256" key="3">
    <source>
        <dbReference type="ARBA" id="ARBA00022737"/>
    </source>
</evidence>
<evidence type="ECO:0000313" key="4">
    <source>
        <dbReference type="EMBL" id="CAF4102291.1"/>
    </source>
</evidence>
<protein>
    <submittedName>
        <fullName evidence="5">Uncharacterized protein</fullName>
    </submittedName>
</protein>
<dbReference type="AlphaFoldDB" id="A0A8S2VCK5"/>
<keyword evidence="2" id="KW-0433">Leucine-rich repeat</keyword>
<dbReference type="GO" id="GO:0005096">
    <property type="term" value="F:GTPase activator activity"/>
    <property type="evidence" value="ECO:0007669"/>
    <property type="project" value="UniProtKB-KW"/>
</dbReference>
<dbReference type="InterPro" id="IPR027038">
    <property type="entry name" value="RanGap"/>
</dbReference>
<comment type="caution">
    <text evidence="5">The sequence shown here is derived from an EMBL/GenBank/DDBJ whole genome shotgun (WGS) entry which is preliminary data.</text>
</comment>
<keyword evidence="1" id="KW-0343">GTPase activation</keyword>
<organism evidence="5 6">
    <name type="scientific">Rotaria magnacalcarata</name>
    <dbReference type="NCBI Taxonomy" id="392030"/>
    <lineage>
        <taxon>Eukaryota</taxon>
        <taxon>Metazoa</taxon>
        <taxon>Spiralia</taxon>
        <taxon>Gnathifera</taxon>
        <taxon>Rotifera</taxon>
        <taxon>Eurotatoria</taxon>
        <taxon>Bdelloidea</taxon>
        <taxon>Philodinida</taxon>
        <taxon>Philodinidae</taxon>
        <taxon>Rotaria</taxon>
    </lineage>
</organism>
<dbReference type="PANTHER" id="PTHR24113:SF12">
    <property type="entry name" value="RAN GTPASE-ACTIVATING PROTEIN 1"/>
    <property type="match status" value="1"/>
</dbReference>
<dbReference type="SUPFAM" id="SSF52047">
    <property type="entry name" value="RNI-like"/>
    <property type="match status" value="1"/>
</dbReference>
<dbReference type="Pfam" id="PF13516">
    <property type="entry name" value="LRR_6"/>
    <property type="match status" value="3"/>
</dbReference>
<proteinExistence type="predicted"/>
<dbReference type="SMART" id="SM00368">
    <property type="entry name" value="LRR_RI"/>
    <property type="match status" value="3"/>
</dbReference>
<name>A0A8S2VCK5_9BILA</name>
<dbReference type="Gene3D" id="3.80.10.10">
    <property type="entry name" value="Ribonuclease Inhibitor"/>
    <property type="match status" value="1"/>
</dbReference>
<evidence type="ECO:0000256" key="2">
    <source>
        <dbReference type="ARBA" id="ARBA00022614"/>
    </source>
</evidence>
<keyword evidence="3" id="KW-0677">Repeat</keyword>
<evidence type="ECO:0000313" key="6">
    <source>
        <dbReference type="Proteomes" id="UP000676336"/>
    </source>
</evidence>
<dbReference type="GO" id="GO:0031267">
    <property type="term" value="F:small GTPase binding"/>
    <property type="evidence" value="ECO:0007669"/>
    <property type="project" value="TreeGrafter"/>
</dbReference>
<dbReference type="EMBL" id="CAJOBH010008067">
    <property type="protein sequence ID" value="CAF4102291.1"/>
    <property type="molecule type" value="Genomic_DNA"/>
</dbReference>
<evidence type="ECO:0000313" key="5">
    <source>
        <dbReference type="EMBL" id="CAF4388539.1"/>
    </source>
</evidence>
<dbReference type="Proteomes" id="UP000681967">
    <property type="component" value="Unassembled WGS sequence"/>
</dbReference>
<accession>A0A8S2VCK5</accession>
<dbReference type="GO" id="GO:0006913">
    <property type="term" value="P:nucleocytoplasmic transport"/>
    <property type="evidence" value="ECO:0007669"/>
    <property type="project" value="TreeGrafter"/>
</dbReference>
<dbReference type="PANTHER" id="PTHR24113">
    <property type="entry name" value="RAN GTPASE-ACTIVATING PROTEIN 1"/>
    <property type="match status" value="1"/>
</dbReference>
<dbReference type="Proteomes" id="UP000676336">
    <property type="component" value="Unassembled WGS sequence"/>
</dbReference>
<gene>
    <name evidence="4" type="ORF">BYL167_LOCUS19178</name>
    <name evidence="5" type="ORF">SMN809_LOCUS29899</name>
</gene>
<dbReference type="GO" id="GO:0005829">
    <property type="term" value="C:cytosol"/>
    <property type="evidence" value="ECO:0007669"/>
    <property type="project" value="TreeGrafter"/>
</dbReference>
<reference evidence="5" key="1">
    <citation type="submission" date="2021-02" db="EMBL/GenBank/DDBJ databases">
        <authorList>
            <person name="Nowell W R."/>
        </authorList>
    </citation>
    <scope>NUCLEOTIDE SEQUENCE</scope>
</reference>
<dbReference type="InterPro" id="IPR001611">
    <property type="entry name" value="Leu-rich_rpt"/>
</dbReference>
<dbReference type="GO" id="GO:0048471">
    <property type="term" value="C:perinuclear region of cytoplasm"/>
    <property type="evidence" value="ECO:0007669"/>
    <property type="project" value="TreeGrafter"/>
</dbReference>
<dbReference type="GO" id="GO:0005634">
    <property type="term" value="C:nucleus"/>
    <property type="evidence" value="ECO:0007669"/>
    <property type="project" value="TreeGrafter"/>
</dbReference>